<evidence type="ECO:0000256" key="10">
    <source>
        <dbReference type="ARBA" id="ARBA00023242"/>
    </source>
</evidence>
<dbReference type="Ensembl" id="ENSSDUT00000021859.1">
    <property type="protein sequence ID" value="ENSSDUP00000021466.1"/>
    <property type="gene ID" value="ENSSDUG00000015622.1"/>
</dbReference>
<dbReference type="SUPFAM" id="SSF57667">
    <property type="entry name" value="beta-beta-alpha zinc fingers"/>
    <property type="match status" value="4"/>
</dbReference>
<keyword evidence="6" id="KW-0862">Zinc</keyword>
<dbReference type="InterPro" id="IPR036236">
    <property type="entry name" value="Znf_C2H2_sf"/>
</dbReference>
<dbReference type="FunFam" id="3.30.160.60:FF:001158">
    <property type="entry name" value="zinc finger protein 22"/>
    <property type="match status" value="2"/>
</dbReference>
<reference evidence="14" key="2">
    <citation type="submission" date="2025-09" db="UniProtKB">
        <authorList>
            <consortium name="Ensembl"/>
        </authorList>
    </citation>
    <scope>IDENTIFICATION</scope>
</reference>
<keyword evidence="8" id="KW-0238">DNA-binding</keyword>
<evidence type="ECO:0000256" key="1">
    <source>
        <dbReference type="ARBA" id="ARBA00004123"/>
    </source>
</evidence>
<dbReference type="Gene3D" id="3.30.160.60">
    <property type="entry name" value="Classic Zinc Finger"/>
    <property type="match status" value="7"/>
</dbReference>
<dbReference type="GO" id="GO:0000122">
    <property type="term" value="P:negative regulation of transcription by RNA polymerase II"/>
    <property type="evidence" value="ECO:0007669"/>
    <property type="project" value="UniProtKB-ARBA"/>
</dbReference>
<reference evidence="14" key="1">
    <citation type="submission" date="2025-08" db="UniProtKB">
        <authorList>
            <consortium name="Ensembl"/>
        </authorList>
    </citation>
    <scope>IDENTIFICATION</scope>
</reference>
<feature type="domain" description="C2H2-type" evidence="13">
    <location>
        <begin position="257"/>
        <end position="282"/>
    </location>
</feature>
<evidence type="ECO:0000313" key="14">
    <source>
        <dbReference type="Ensembl" id="ENSSDUP00000021466.1"/>
    </source>
</evidence>
<dbReference type="PANTHER" id="PTHR16515:SF49">
    <property type="entry name" value="GASTRULA ZINC FINGER PROTEIN XLCGF49.1-LIKE-RELATED"/>
    <property type="match status" value="1"/>
</dbReference>
<accession>A0A3B4US40</accession>
<dbReference type="FunFam" id="3.30.160.60:FF:000100">
    <property type="entry name" value="Zinc finger 45-like"/>
    <property type="match status" value="1"/>
</dbReference>
<keyword evidence="7" id="KW-0805">Transcription regulation</keyword>
<name>A0A3B4US40_SERDU</name>
<evidence type="ECO:0000256" key="3">
    <source>
        <dbReference type="ARBA" id="ARBA00022723"/>
    </source>
</evidence>
<feature type="region of interest" description="Disordered" evidence="12">
    <location>
        <begin position="64"/>
        <end position="115"/>
    </location>
</feature>
<dbReference type="Pfam" id="PF00096">
    <property type="entry name" value="zf-C2H2"/>
    <property type="match status" value="5"/>
</dbReference>
<dbReference type="Proteomes" id="UP000261420">
    <property type="component" value="Unplaced"/>
</dbReference>
<dbReference type="SMART" id="SM00355">
    <property type="entry name" value="ZnF_C2H2"/>
    <property type="match status" value="6"/>
</dbReference>
<keyword evidence="9" id="KW-0804">Transcription</keyword>
<evidence type="ECO:0000256" key="5">
    <source>
        <dbReference type="ARBA" id="ARBA00022771"/>
    </source>
</evidence>
<keyword evidence="10" id="KW-0539">Nucleus</keyword>
<keyword evidence="5 11" id="KW-0863">Zinc-finger</keyword>
<dbReference type="FunFam" id="3.30.160.60:FF:001465">
    <property type="entry name" value="Zinc finger protein 560"/>
    <property type="match status" value="1"/>
</dbReference>
<dbReference type="FunFam" id="3.30.160.60:FF:000478">
    <property type="entry name" value="Zinc finger protein 133"/>
    <property type="match status" value="1"/>
</dbReference>
<evidence type="ECO:0000256" key="9">
    <source>
        <dbReference type="ARBA" id="ARBA00023163"/>
    </source>
</evidence>
<evidence type="ECO:0000259" key="13">
    <source>
        <dbReference type="PROSITE" id="PS50157"/>
    </source>
</evidence>
<feature type="domain" description="C2H2-type" evidence="13">
    <location>
        <begin position="201"/>
        <end position="228"/>
    </location>
</feature>
<dbReference type="PANTHER" id="PTHR16515">
    <property type="entry name" value="PR DOMAIN ZINC FINGER PROTEIN"/>
    <property type="match status" value="1"/>
</dbReference>
<dbReference type="PROSITE" id="PS50157">
    <property type="entry name" value="ZINC_FINGER_C2H2_2"/>
    <property type="match status" value="6"/>
</dbReference>
<dbReference type="FunFam" id="3.30.160.60:FF:001370">
    <property type="entry name" value="Zinc finger protein"/>
    <property type="match status" value="1"/>
</dbReference>
<evidence type="ECO:0000256" key="4">
    <source>
        <dbReference type="ARBA" id="ARBA00022737"/>
    </source>
</evidence>
<evidence type="ECO:0000256" key="12">
    <source>
        <dbReference type="SAM" id="MobiDB-lite"/>
    </source>
</evidence>
<dbReference type="AlphaFoldDB" id="A0A3B4US40"/>
<protein>
    <recommendedName>
        <fullName evidence="13">C2H2-type domain-containing protein</fullName>
    </recommendedName>
</protein>
<comment type="subcellular location">
    <subcellularLocation>
        <location evidence="1">Nucleus</location>
    </subcellularLocation>
</comment>
<organism evidence="14 15">
    <name type="scientific">Seriola dumerili</name>
    <name type="common">Greater amberjack</name>
    <name type="synonym">Caranx dumerili</name>
    <dbReference type="NCBI Taxonomy" id="41447"/>
    <lineage>
        <taxon>Eukaryota</taxon>
        <taxon>Metazoa</taxon>
        <taxon>Chordata</taxon>
        <taxon>Craniata</taxon>
        <taxon>Vertebrata</taxon>
        <taxon>Euteleostomi</taxon>
        <taxon>Actinopterygii</taxon>
        <taxon>Neopterygii</taxon>
        <taxon>Teleostei</taxon>
        <taxon>Neoteleostei</taxon>
        <taxon>Acanthomorphata</taxon>
        <taxon>Carangaria</taxon>
        <taxon>Carangiformes</taxon>
        <taxon>Carangidae</taxon>
        <taxon>Seriola</taxon>
    </lineage>
</organism>
<evidence type="ECO:0000256" key="8">
    <source>
        <dbReference type="ARBA" id="ARBA00023125"/>
    </source>
</evidence>
<evidence type="ECO:0000256" key="11">
    <source>
        <dbReference type="PROSITE-ProRule" id="PRU00042"/>
    </source>
</evidence>
<dbReference type="GeneTree" id="ENSGT01150000286939"/>
<evidence type="ECO:0000256" key="6">
    <source>
        <dbReference type="ARBA" id="ARBA00022833"/>
    </source>
</evidence>
<proteinExistence type="inferred from homology"/>
<sequence length="349" mass="39863">MALINIKEEHDDLCISQEGEQFVVKQETNAFMLTATYEESDHSEPEPNSDHQLLYHNSPVAEIQDQKGNKHVDPGSTTNAEPKPKKRCHKNTSHNNNEYNSATTETHCDTHTGKKSLKCDICGKTFQFKSKMIIHLRSHTGEKPYLCKSCGKSFSQKAHLNEHLKIHRDEKPYSCETCGKGLRTSKALLVHVRTHTGERPYLCKLCGKSFSQKSHLNEHLKTHRDEKPYSCKTCGKGLRSRKALVIHMRIHTGEKPYSCHTCGKSFKLVLVIHMRTHAVEKPYPCNTCGKIFSWTSCFLKGPILWKVRFSCLFLILSRSWKALNPQIKCTEPVFRNCALERAIRTSVTL</sequence>
<feature type="domain" description="C2H2-type" evidence="13">
    <location>
        <begin position="173"/>
        <end position="200"/>
    </location>
</feature>
<feature type="domain" description="C2H2-type" evidence="13">
    <location>
        <begin position="229"/>
        <end position="256"/>
    </location>
</feature>
<feature type="domain" description="C2H2-type" evidence="13">
    <location>
        <begin position="117"/>
        <end position="144"/>
    </location>
</feature>
<evidence type="ECO:0000256" key="2">
    <source>
        <dbReference type="ARBA" id="ARBA00006991"/>
    </source>
</evidence>
<dbReference type="GO" id="GO:0005634">
    <property type="term" value="C:nucleus"/>
    <property type="evidence" value="ECO:0007669"/>
    <property type="project" value="UniProtKB-SubCell"/>
</dbReference>
<feature type="compositionally biased region" description="Basic and acidic residues" evidence="12">
    <location>
        <begin position="64"/>
        <end position="73"/>
    </location>
</feature>
<dbReference type="PROSITE" id="PS00028">
    <property type="entry name" value="ZINC_FINGER_C2H2_1"/>
    <property type="match status" value="5"/>
</dbReference>
<feature type="compositionally biased region" description="Polar residues" evidence="12">
    <location>
        <begin position="93"/>
        <end position="105"/>
    </location>
</feature>
<dbReference type="GO" id="GO:0008270">
    <property type="term" value="F:zinc ion binding"/>
    <property type="evidence" value="ECO:0007669"/>
    <property type="project" value="UniProtKB-KW"/>
</dbReference>
<keyword evidence="3" id="KW-0479">Metal-binding</keyword>
<dbReference type="GO" id="GO:0003690">
    <property type="term" value="F:double-stranded DNA binding"/>
    <property type="evidence" value="ECO:0007669"/>
    <property type="project" value="UniProtKB-ARBA"/>
</dbReference>
<dbReference type="InterPro" id="IPR013087">
    <property type="entry name" value="Znf_C2H2_type"/>
</dbReference>
<feature type="domain" description="C2H2-type" evidence="13">
    <location>
        <begin position="145"/>
        <end position="172"/>
    </location>
</feature>
<keyword evidence="4" id="KW-0677">Repeat</keyword>
<comment type="similarity">
    <text evidence="2">Belongs to the krueppel C2H2-type zinc-finger protein family.</text>
</comment>
<evidence type="ECO:0000256" key="7">
    <source>
        <dbReference type="ARBA" id="ARBA00023015"/>
    </source>
</evidence>
<dbReference type="InterPro" id="IPR050331">
    <property type="entry name" value="Zinc_finger"/>
</dbReference>
<evidence type="ECO:0000313" key="15">
    <source>
        <dbReference type="Proteomes" id="UP000261420"/>
    </source>
</evidence>
<keyword evidence="15" id="KW-1185">Reference proteome</keyword>